<dbReference type="InterPro" id="IPR005320">
    <property type="entry name" value="Peptidase_S51"/>
</dbReference>
<dbReference type="Gene3D" id="3.40.50.880">
    <property type="match status" value="1"/>
</dbReference>
<dbReference type="GO" id="GO:0008236">
    <property type="term" value="F:serine-type peptidase activity"/>
    <property type="evidence" value="ECO:0007669"/>
    <property type="project" value="UniProtKB-KW"/>
</dbReference>
<protein>
    <recommendedName>
        <fullName evidence="10">dipeptidase E</fullName>
        <ecNumber evidence="10">3.4.13.21</ecNumber>
    </recommendedName>
    <alternativeName>
        <fullName evidence="11">Asp-specific dipeptidase</fullName>
    </alternativeName>
</protein>
<comment type="function">
    <text evidence="9">Hydrolyzes dipeptides containing N-terminal aspartate residues.</text>
</comment>
<dbReference type="PANTHER" id="PTHR20842">
    <property type="entry name" value="PROTEASE S51 ALPHA-ASPARTYL DIPEPTIDASE"/>
    <property type="match status" value="1"/>
</dbReference>
<evidence type="ECO:0000256" key="2">
    <source>
        <dbReference type="ARBA" id="ARBA00006534"/>
    </source>
</evidence>
<comment type="subcellular location">
    <subcellularLocation>
        <location evidence="1">Cytoplasm</location>
    </subcellularLocation>
</comment>
<sequence>MPARQVLLLSSSKVHGYEYLEYAKDDINNLFKKNNVSTILFVPYALKDYDGYLRQVEEVFAKWGYKVNGIHKGNPVEAAEKAEAFFVGGGNTFQLLKELYDNKVLQVIRKRVLNDGIPYLGSSAGTNVATKSIHTTNDMPIVYPPSFEAIALVPFNINPHYQDPDPDSTHKGETREERILQFQEVSGAGPVLGLREGCTLLIEGDKITLKGLHKSRLFIPGKEPQEFDVGADLSFLLNV</sequence>
<dbReference type="CDD" id="cd03146">
    <property type="entry name" value="GAT1_Peptidase_E"/>
    <property type="match status" value="1"/>
</dbReference>
<gene>
    <name evidence="12" type="ORF">ILUMI_07561</name>
</gene>
<keyword evidence="3" id="KW-0963">Cytoplasm</keyword>
<dbReference type="AlphaFoldDB" id="A0A8K0DD84"/>
<evidence type="ECO:0000256" key="3">
    <source>
        <dbReference type="ARBA" id="ARBA00022490"/>
    </source>
</evidence>
<dbReference type="EMBL" id="VTPC01003380">
    <property type="protein sequence ID" value="KAF2898615.1"/>
    <property type="molecule type" value="Genomic_DNA"/>
</dbReference>
<accession>A0A8K0DD84</accession>
<comment type="catalytic activity">
    <reaction evidence="8">
        <text>Dipeptidase E catalyzes the hydrolysis of dipeptides Asp-|-Xaa. It does not act on peptides with N-terminal Glu, Asn or Gln, nor does it cleave isoaspartyl peptides.</text>
        <dbReference type="EC" id="3.4.13.21"/>
    </reaction>
</comment>
<dbReference type="Pfam" id="PF03575">
    <property type="entry name" value="Peptidase_S51"/>
    <property type="match status" value="1"/>
</dbReference>
<evidence type="ECO:0000256" key="8">
    <source>
        <dbReference type="ARBA" id="ARBA00050239"/>
    </source>
</evidence>
<evidence type="ECO:0000256" key="5">
    <source>
        <dbReference type="ARBA" id="ARBA00022801"/>
    </source>
</evidence>
<comment type="similarity">
    <text evidence="2">Belongs to the peptidase S51 family.</text>
</comment>
<evidence type="ECO:0000256" key="9">
    <source>
        <dbReference type="ARBA" id="ARBA00058347"/>
    </source>
</evidence>
<name>A0A8K0DD84_IGNLU</name>
<dbReference type="GO" id="GO:0016805">
    <property type="term" value="F:dipeptidase activity"/>
    <property type="evidence" value="ECO:0007669"/>
    <property type="project" value="UniProtKB-KW"/>
</dbReference>
<keyword evidence="13" id="KW-1185">Reference proteome</keyword>
<dbReference type="FunFam" id="3.40.50.880:FF:000007">
    <property type="entry name" value="Peptidase E"/>
    <property type="match status" value="1"/>
</dbReference>
<reference evidence="12" key="1">
    <citation type="submission" date="2019-08" db="EMBL/GenBank/DDBJ databases">
        <title>The genome of the North American firefly Photinus pyralis.</title>
        <authorList>
            <consortium name="Photinus pyralis genome working group"/>
            <person name="Fallon T.R."/>
            <person name="Sander Lower S.E."/>
            <person name="Weng J.-K."/>
        </authorList>
    </citation>
    <scope>NUCLEOTIDE SEQUENCE</scope>
    <source>
        <strain evidence="12">TRF0915ILg1</strain>
        <tissue evidence="12">Whole body</tissue>
    </source>
</reference>
<dbReference type="NCBIfam" id="NF003642">
    <property type="entry name" value="PRK05282.1"/>
    <property type="match status" value="1"/>
</dbReference>
<dbReference type="OrthoDB" id="10052168at2759"/>
<dbReference type="InterPro" id="IPR029062">
    <property type="entry name" value="Class_I_gatase-like"/>
</dbReference>
<evidence type="ECO:0000256" key="1">
    <source>
        <dbReference type="ARBA" id="ARBA00004496"/>
    </source>
</evidence>
<evidence type="ECO:0000256" key="11">
    <source>
        <dbReference type="ARBA" id="ARBA00075877"/>
    </source>
</evidence>
<evidence type="ECO:0000256" key="4">
    <source>
        <dbReference type="ARBA" id="ARBA00022670"/>
    </source>
</evidence>
<evidence type="ECO:0000256" key="7">
    <source>
        <dbReference type="ARBA" id="ARBA00022997"/>
    </source>
</evidence>
<proteinExistence type="inferred from homology"/>
<comment type="caution">
    <text evidence="12">The sequence shown here is derived from an EMBL/GenBank/DDBJ whole genome shotgun (WGS) entry which is preliminary data.</text>
</comment>
<evidence type="ECO:0000313" key="12">
    <source>
        <dbReference type="EMBL" id="KAF2898615.1"/>
    </source>
</evidence>
<organism evidence="12 13">
    <name type="scientific">Ignelater luminosus</name>
    <name type="common">Cucubano</name>
    <name type="synonym">Pyrophorus luminosus</name>
    <dbReference type="NCBI Taxonomy" id="2038154"/>
    <lineage>
        <taxon>Eukaryota</taxon>
        <taxon>Metazoa</taxon>
        <taxon>Ecdysozoa</taxon>
        <taxon>Arthropoda</taxon>
        <taxon>Hexapoda</taxon>
        <taxon>Insecta</taxon>
        <taxon>Pterygota</taxon>
        <taxon>Neoptera</taxon>
        <taxon>Endopterygota</taxon>
        <taxon>Coleoptera</taxon>
        <taxon>Polyphaga</taxon>
        <taxon>Elateriformia</taxon>
        <taxon>Elateroidea</taxon>
        <taxon>Elateridae</taxon>
        <taxon>Agrypninae</taxon>
        <taxon>Pyrophorini</taxon>
        <taxon>Ignelater</taxon>
    </lineage>
</organism>
<keyword evidence="4" id="KW-0645">Protease</keyword>
<dbReference type="SUPFAM" id="SSF52317">
    <property type="entry name" value="Class I glutamine amidotransferase-like"/>
    <property type="match status" value="1"/>
</dbReference>
<keyword evidence="7" id="KW-0224">Dipeptidase</keyword>
<keyword evidence="6" id="KW-0720">Serine protease</keyword>
<evidence type="ECO:0000313" key="13">
    <source>
        <dbReference type="Proteomes" id="UP000801492"/>
    </source>
</evidence>
<dbReference type="EC" id="3.4.13.21" evidence="10"/>
<keyword evidence="5" id="KW-0378">Hydrolase</keyword>
<evidence type="ECO:0000256" key="10">
    <source>
        <dbReference type="ARBA" id="ARBA00066675"/>
    </source>
</evidence>
<dbReference type="Proteomes" id="UP000801492">
    <property type="component" value="Unassembled WGS sequence"/>
</dbReference>
<dbReference type="PANTHER" id="PTHR20842:SF0">
    <property type="entry name" value="ALPHA-ASPARTYL DIPEPTIDASE"/>
    <property type="match status" value="1"/>
</dbReference>
<dbReference type="GO" id="GO:0006508">
    <property type="term" value="P:proteolysis"/>
    <property type="evidence" value="ECO:0007669"/>
    <property type="project" value="UniProtKB-KW"/>
</dbReference>
<evidence type="ECO:0000256" key="6">
    <source>
        <dbReference type="ARBA" id="ARBA00022825"/>
    </source>
</evidence>
<dbReference type="GO" id="GO:0005737">
    <property type="term" value="C:cytoplasm"/>
    <property type="evidence" value="ECO:0007669"/>
    <property type="project" value="UniProtKB-SubCell"/>
</dbReference>